<gene>
    <name evidence="2" type="ORF">EM808_19330</name>
</gene>
<dbReference type="Proteomes" id="UP000288024">
    <property type="component" value="Unassembled WGS sequence"/>
</dbReference>
<evidence type="ECO:0000313" key="2">
    <source>
        <dbReference type="EMBL" id="RVT59450.1"/>
    </source>
</evidence>
<protein>
    <recommendedName>
        <fullName evidence="4">Lipoprotein</fullName>
    </recommendedName>
</protein>
<accession>A0A437K764</accession>
<feature type="signal peptide" evidence="1">
    <location>
        <begin position="1"/>
        <end position="20"/>
    </location>
</feature>
<keyword evidence="3" id="KW-1185">Reference proteome</keyword>
<evidence type="ECO:0000256" key="1">
    <source>
        <dbReference type="SAM" id="SignalP"/>
    </source>
</evidence>
<dbReference type="RefSeq" id="WP_127739846.1">
    <property type="nucleotide sequence ID" value="NZ_CAJCKN010000120.1"/>
</dbReference>
<name>A0A437K764_9BACI</name>
<evidence type="ECO:0000313" key="3">
    <source>
        <dbReference type="Proteomes" id="UP000288024"/>
    </source>
</evidence>
<comment type="caution">
    <text evidence="2">The sequence shown here is derived from an EMBL/GenBank/DDBJ whole genome shotgun (WGS) entry which is preliminary data.</text>
</comment>
<dbReference type="AlphaFoldDB" id="A0A437K764"/>
<reference evidence="2 3" key="1">
    <citation type="submission" date="2019-01" db="EMBL/GenBank/DDBJ databases">
        <title>Bacillus sp. M5HDSG1-1, whole genome shotgun sequence.</title>
        <authorList>
            <person name="Tuo L."/>
        </authorList>
    </citation>
    <scope>NUCLEOTIDE SEQUENCE [LARGE SCALE GENOMIC DNA]</scope>
    <source>
        <strain evidence="2 3">M5HDSG1-1</strain>
    </source>
</reference>
<organism evidence="2 3">
    <name type="scientific">Niallia taxi</name>
    <dbReference type="NCBI Taxonomy" id="2499688"/>
    <lineage>
        <taxon>Bacteria</taxon>
        <taxon>Bacillati</taxon>
        <taxon>Bacillota</taxon>
        <taxon>Bacilli</taxon>
        <taxon>Bacillales</taxon>
        <taxon>Bacillaceae</taxon>
        <taxon>Niallia</taxon>
    </lineage>
</organism>
<proteinExistence type="predicted"/>
<evidence type="ECO:0008006" key="4">
    <source>
        <dbReference type="Google" id="ProtNLM"/>
    </source>
</evidence>
<sequence>MNFKLAVKTTFLSLIILILAACITAQNEKTKSVVDSKEKVKEVVLIRNNYKLDKNWNLVDIPDNIVISKNNKDVQVFEEEYVCKEMKEDRNIVIGYNHNKM</sequence>
<dbReference type="EMBL" id="RZTZ01000009">
    <property type="protein sequence ID" value="RVT59450.1"/>
    <property type="molecule type" value="Genomic_DNA"/>
</dbReference>
<keyword evidence="1" id="KW-0732">Signal</keyword>
<dbReference type="PROSITE" id="PS51257">
    <property type="entry name" value="PROKAR_LIPOPROTEIN"/>
    <property type="match status" value="1"/>
</dbReference>
<dbReference type="GeneID" id="87620383"/>
<feature type="chain" id="PRO_5039231005" description="Lipoprotein" evidence="1">
    <location>
        <begin position="21"/>
        <end position="101"/>
    </location>
</feature>